<feature type="non-terminal residue" evidence="1">
    <location>
        <position position="66"/>
    </location>
</feature>
<keyword evidence="2" id="KW-1185">Reference proteome</keyword>
<accession>A0ACB7ZQ64</accession>
<sequence length="66" mass="7289">GDSGNFKEAMYCGAADAIAPLLTRGPVKTSQMVRSKWASLKQTYNATESWRNKSGTHWDNIRGTNI</sequence>
<name>A0ACB7ZQ64_9AGAM</name>
<reference evidence="1" key="1">
    <citation type="journal article" date="2021" name="New Phytol.">
        <title>Evolutionary innovations through gain and loss of genes in the ectomycorrhizal Boletales.</title>
        <authorList>
            <person name="Wu G."/>
            <person name="Miyauchi S."/>
            <person name="Morin E."/>
            <person name="Kuo A."/>
            <person name="Drula E."/>
            <person name="Varga T."/>
            <person name="Kohler A."/>
            <person name="Feng B."/>
            <person name="Cao Y."/>
            <person name="Lipzen A."/>
            <person name="Daum C."/>
            <person name="Hundley H."/>
            <person name="Pangilinan J."/>
            <person name="Johnson J."/>
            <person name="Barry K."/>
            <person name="LaButti K."/>
            <person name="Ng V."/>
            <person name="Ahrendt S."/>
            <person name="Min B."/>
            <person name="Choi I.G."/>
            <person name="Park H."/>
            <person name="Plett J.M."/>
            <person name="Magnuson J."/>
            <person name="Spatafora J.W."/>
            <person name="Nagy L.G."/>
            <person name="Henrissat B."/>
            <person name="Grigoriev I.V."/>
            <person name="Yang Z.L."/>
            <person name="Xu J."/>
            <person name="Martin F.M."/>
        </authorList>
    </citation>
    <scope>NUCLEOTIDE SEQUENCE</scope>
    <source>
        <strain evidence="1">ATCC 28755</strain>
    </source>
</reference>
<feature type="non-terminal residue" evidence="1">
    <location>
        <position position="1"/>
    </location>
</feature>
<proteinExistence type="predicted"/>
<gene>
    <name evidence="1" type="ORF">BJ138DRAFT_968021</name>
</gene>
<protein>
    <submittedName>
        <fullName evidence="1">Uncharacterized protein</fullName>
    </submittedName>
</protein>
<organism evidence="1 2">
    <name type="scientific">Hygrophoropsis aurantiaca</name>
    <dbReference type="NCBI Taxonomy" id="72124"/>
    <lineage>
        <taxon>Eukaryota</taxon>
        <taxon>Fungi</taxon>
        <taxon>Dikarya</taxon>
        <taxon>Basidiomycota</taxon>
        <taxon>Agaricomycotina</taxon>
        <taxon>Agaricomycetes</taxon>
        <taxon>Agaricomycetidae</taxon>
        <taxon>Boletales</taxon>
        <taxon>Coniophorineae</taxon>
        <taxon>Hygrophoropsidaceae</taxon>
        <taxon>Hygrophoropsis</taxon>
    </lineage>
</organism>
<comment type="caution">
    <text evidence="1">The sequence shown here is derived from an EMBL/GenBank/DDBJ whole genome shotgun (WGS) entry which is preliminary data.</text>
</comment>
<dbReference type="Proteomes" id="UP000790377">
    <property type="component" value="Unassembled WGS sequence"/>
</dbReference>
<evidence type="ECO:0000313" key="2">
    <source>
        <dbReference type="Proteomes" id="UP000790377"/>
    </source>
</evidence>
<evidence type="ECO:0000313" key="1">
    <source>
        <dbReference type="EMBL" id="KAH7902967.1"/>
    </source>
</evidence>
<dbReference type="EMBL" id="MU269350">
    <property type="protein sequence ID" value="KAH7902967.1"/>
    <property type="molecule type" value="Genomic_DNA"/>
</dbReference>